<evidence type="ECO:0000256" key="4">
    <source>
        <dbReference type="ARBA" id="ARBA00023163"/>
    </source>
</evidence>
<dbReference type="EMBL" id="FNQR01000001">
    <property type="protein sequence ID" value="SDZ83747.1"/>
    <property type="molecule type" value="Genomic_DNA"/>
</dbReference>
<gene>
    <name evidence="7" type="ORF">SAMN05421743_101371</name>
</gene>
<keyword evidence="8" id="KW-1185">Reference proteome</keyword>
<comment type="similarity">
    <text evidence="1">Belongs to the sigma-70 factor family. ECF subfamily.</text>
</comment>
<name>A0A1H3W9I1_9BACI</name>
<feature type="domain" description="RNA polymerase sigma factor 70 region 4 type 2" evidence="6">
    <location>
        <begin position="111"/>
        <end position="162"/>
    </location>
</feature>
<dbReference type="RefSeq" id="WP_093041658.1">
    <property type="nucleotide sequence ID" value="NZ_FNQR01000001.1"/>
</dbReference>
<evidence type="ECO:0000259" key="5">
    <source>
        <dbReference type="Pfam" id="PF04542"/>
    </source>
</evidence>
<dbReference type="STRING" id="571932.SAMN05421743_101371"/>
<dbReference type="PANTHER" id="PTHR43133:SF51">
    <property type="entry name" value="RNA POLYMERASE SIGMA FACTOR"/>
    <property type="match status" value="1"/>
</dbReference>
<keyword evidence="3" id="KW-0731">Sigma factor</keyword>
<dbReference type="CDD" id="cd06171">
    <property type="entry name" value="Sigma70_r4"/>
    <property type="match status" value="1"/>
</dbReference>
<dbReference type="InterPro" id="IPR013325">
    <property type="entry name" value="RNA_pol_sigma_r2"/>
</dbReference>
<evidence type="ECO:0000313" key="7">
    <source>
        <dbReference type="EMBL" id="SDZ83747.1"/>
    </source>
</evidence>
<dbReference type="Gene3D" id="1.10.1740.10">
    <property type="match status" value="1"/>
</dbReference>
<evidence type="ECO:0000256" key="2">
    <source>
        <dbReference type="ARBA" id="ARBA00023015"/>
    </source>
</evidence>
<dbReference type="InterPro" id="IPR014284">
    <property type="entry name" value="RNA_pol_sigma-70_dom"/>
</dbReference>
<dbReference type="Pfam" id="PF04542">
    <property type="entry name" value="Sigma70_r2"/>
    <property type="match status" value="1"/>
</dbReference>
<dbReference type="Proteomes" id="UP000198584">
    <property type="component" value="Unassembled WGS sequence"/>
</dbReference>
<dbReference type="Gene3D" id="1.10.10.10">
    <property type="entry name" value="Winged helix-like DNA-binding domain superfamily/Winged helix DNA-binding domain"/>
    <property type="match status" value="1"/>
</dbReference>
<evidence type="ECO:0000256" key="1">
    <source>
        <dbReference type="ARBA" id="ARBA00010641"/>
    </source>
</evidence>
<sequence>MLHEHIVKKAMKGNEEAFETLIKEESEKLYKTAFLYVRNEHDALDVVQDAVTKAFISINQLKKAELFKAWLMKILIHTAYDFLQKRKKVVLTDDFSNFREYENHSIDEKLDLLAALSNLSTDYKTVIILFYFHDQSIKSISETMEKPEGTVKTYLHRAKNELKKSLGGVRINEKRTI</sequence>
<dbReference type="GO" id="GO:0016987">
    <property type="term" value="F:sigma factor activity"/>
    <property type="evidence" value="ECO:0007669"/>
    <property type="project" value="UniProtKB-KW"/>
</dbReference>
<dbReference type="SUPFAM" id="SSF88946">
    <property type="entry name" value="Sigma2 domain of RNA polymerase sigma factors"/>
    <property type="match status" value="1"/>
</dbReference>
<evidence type="ECO:0000259" key="6">
    <source>
        <dbReference type="Pfam" id="PF08281"/>
    </source>
</evidence>
<reference evidence="7 8" key="1">
    <citation type="submission" date="2016-10" db="EMBL/GenBank/DDBJ databases">
        <authorList>
            <person name="de Groot N.N."/>
        </authorList>
    </citation>
    <scope>NUCLEOTIDE SEQUENCE [LARGE SCALE GENOMIC DNA]</scope>
    <source>
        <strain evidence="7 8">CCM7597</strain>
    </source>
</reference>
<dbReference type="GO" id="GO:0006352">
    <property type="term" value="P:DNA-templated transcription initiation"/>
    <property type="evidence" value="ECO:0007669"/>
    <property type="project" value="InterPro"/>
</dbReference>
<dbReference type="NCBIfam" id="TIGR02937">
    <property type="entry name" value="sigma70-ECF"/>
    <property type="match status" value="1"/>
</dbReference>
<organism evidence="7 8">
    <name type="scientific">Thalassobacillus cyri</name>
    <dbReference type="NCBI Taxonomy" id="571932"/>
    <lineage>
        <taxon>Bacteria</taxon>
        <taxon>Bacillati</taxon>
        <taxon>Bacillota</taxon>
        <taxon>Bacilli</taxon>
        <taxon>Bacillales</taxon>
        <taxon>Bacillaceae</taxon>
        <taxon>Thalassobacillus</taxon>
    </lineage>
</organism>
<dbReference type="GO" id="GO:0003677">
    <property type="term" value="F:DNA binding"/>
    <property type="evidence" value="ECO:0007669"/>
    <property type="project" value="InterPro"/>
</dbReference>
<dbReference type="PANTHER" id="PTHR43133">
    <property type="entry name" value="RNA POLYMERASE ECF-TYPE SIGMA FACTO"/>
    <property type="match status" value="1"/>
</dbReference>
<feature type="domain" description="RNA polymerase sigma-70 region 2" evidence="5">
    <location>
        <begin position="21"/>
        <end position="88"/>
    </location>
</feature>
<dbReference type="InterPro" id="IPR013324">
    <property type="entry name" value="RNA_pol_sigma_r3/r4-like"/>
</dbReference>
<dbReference type="Pfam" id="PF08281">
    <property type="entry name" value="Sigma70_r4_2"/>
    <property type="match status" value="1"/>
</dbReference>
<accession>A0A1H3W9I1</accession>
<protein>
    <submittedName>
        <fullName evidence="7">RNA polymerase sigma-70 factor, ECF subfamily</fullName>
    </submittedName>
</protein>
<dbReference type="InterPro" id="IPR007627">
    <property type="entry name" value="RNA_pol_sigma70_r2"/>
</dbReference>
<keyword evidence="4" id="KW-0804">Transcription</keyword>
<proteinExistence type="inferred from homology"/>
<dbReference type="InterPro" id="IPR036388">
    <property type="entry name" value="WH-like_DNA-bd_sf"/>
</dbReference>
<dbReference type="InterPro" id="IPR039425">
    <property type="entry name" value="RNA_pol_sigma-70-like"/>
</dbReference>
<dbReference type="AlphaFoldDB" id="A0A1H3W9I1"/>
<evidence type="ECO:0000256" key="3">
    <source>
        <dbReference type="ARBA" id="ARBA00023082"/>
    </source>
</evidence>
<dbReference type="OrthoDB" id="9782703at2"/>
<dbReference type="InterPro" id="IPR013249">
    <property type="entry name" value="RNA_pol_sigma70_r4_t2"/>
</dbReference>
<dbReference type="NCBIfam" id="TIGR02954">
    <property type="entry name" value="Sig70_famx3"/>
    <property type="match status" value="1"/>
</dbReference>
<evidence type="ECO:0000313" key="8">
    <source>
        <dbReference type="Proteomes" id="UP000198584"/>
    </source>
</evidence>
<dbReference type="SUPFAM" id="SSF88659">
    <property type="entry name" value="Sigma3 and sigma4 domains of RNA polymerase sigma factors"/>
    <property type="match status" value="1"/>
</dbReference>
<keyword evidence="2" id="KW-0805">Transcription regulation</keyword>
<dbReference type="InterPro" id="IPR014300">
    <property type="entry name" value="RNA_pol_sigma-V"/>
</dbReference>